<organism evidence="2 3">
    <name type="scientific">Elysia marginata</name>
    <dbReference type="NCBI Taxonomy" id="1093978"/>
    <lineage>
        <taxon>Eukaryota</taxon>
        <taxon>Metazoa</taxon>
        <taxon>Spiralia</taxon>
        <taxon>Lophotrochozoa</taxon>
        <taxon>Mollusca</taxon>
        <taxon>Gastropoda</taxon>
        <taxon>Heterobranchia</taxon>
        <taxon>Euthyneura</taxon>
        <taxon>Panpulmonata</taxon>
        <taxon>Sacoglossa</taxon>
        <taxon>Placobranchoidea</taxon>
        <taxon>Plakobranchidae</taxon>
        <taxon>Elysia</taxon>
    </lineage>
</organism>
<keyword evidence="1" id="KW-1133">Transmembrane helix</keyword>
<evidence type="ECO:0000313" key="2">
    <source>
        <dbReference type="EMBL" id="GFS09656.1"/>
    </source>
</evidence>
<sequence>MTEFFTNAPYSCGEHDPTTDYYISPSNETEGLAFHCAMRNLYGVSLTVIASLGIVGNVFCLVILPKTGGSKSAIVMLFTLGVYDTLFLVSGIFLK</sequence>
<dbReference type="AlphaFoldDB" id="A0AAV4IL96"/>
<dbReference type="SUPFAM" id="SSF81321">
    <property type="entry name" value="Family A G protein-coupled receptor-like"/>
    <property type="match status" value="1"/>
</dbReference>
<name>A0AAV4IL96_9GAST</name>
<reference evidence="2 3" key="1">
    <citation type="journal article" date="2021" name="Elife">
        <title>Chloroplast acquisition without the gene transfer in kleptoplastic sea slugs, Plakobranchus ocellatus.</title>
        <authorList>
            <person name="Maeda T."/>
            <person name="Takahashi S."/>
            <person name="Yoshida T."/>
            <person name="Shimamura S."/>
            <person name="Takaki Y."/>
            <person name="Nagai Y."/>
            <person name="Toyoda A."/>
            <person name="Suzuki Y."/>
            <person name="Arimoto A."/>
            <person name="Ishii H."/>
            <person name="Satoh N."/>
            <person name="Nishiyama T."/>
            <person name="Hasebe M."/>
            <person name="Maruyama T."/>
            <person name="Minagawa J."/>
            <person name="Obokata J."/>
            <person name="Shigenobu S."/>
        </authorList>
    </citation>
    <scope>NUCLEOTIDE SEQUENCE [LARGE SCALE GENOMIC DNA]</scope>
</reference>
<dbReference type="EMBL" id="BMAT01013298">
    <property type="protein sequence ID" value="GFS09656.1"/>
    <property type="molecule type" value="Genomic_DNA"/>
</dbReference>
<comment type="caution">
    <text evidence="2">The sequence shown here is derived from an EMBL/GenBank/DDBJ whole genome shotgun (WGS) entry which is preliminary data.</text>
</comment>
<evidence type="ECO:0000313" key="3">
    <source>
        <dbReference type="Proteomes" id="UP000762676"/>
    </source>
</evidence>
<gene>
    <name evidence="2" type="ORF">ElyMa_006627400</name>
</gene>
<feature type="transmembrane region" description="Helical" evidence="1">
    <location>
        <begin position="73"/>
        <end position="94"/>
    </location>
</feature>
<protein>
    <recommendedName>
        <fullName evidence="4">G-protein coupled receptors family 1 profile domain-containing protein</fullName>
    </recommendedName>
</protein>
<feature type="transmembrane region" description="Helical" evidence="1">
    <location>
        <begin position="41"/>
        <end position="64"/>
    </location>
</feature>
<keyword evidence="1" id="KW-0812">Transmembrane</keyword>
<evidence type="ECO:0000256" key="1">
    <source>
        <dbReference type="SAM" id="Phobius"/>
    </source>
</evidence>
<proteinExistence type="predicted"/>
<keyword evidence="1" id="KW-0472">Membrane</keyword>
<dbReference type="Proteomes" id="UP000762676">
    <property type="component" value="Unassembled WGS sequence"/>
</dbReference>
<evidence type="ECO:0008006" key="4">
    <source>
        <dbReference type="Google" id="ProtNLM"/>
    </source>
</evidence>
<keyword evidence="3" id="KW-1185">Reference proteome</keyword>
<accession>A0AAV4IL96</accession>